<comment type="caution">
    <text evidence="1">The sequence shown here is derived from an EMBL/GenBank/DDBJ whole genome shotgun (WGS) entry which is preliminary data.</text>
</comment>
<dbReference type="STRING" id="455432.AWN90_36880"/>
<dbReference type="InterPro" id="IPR017686">
    <property type="entry name" value="Phg/plasmid-like_prot"/>
</dbReference>
<name>A0A164LCF1_9NOCA</name>
<gene>
    <name evidence="1" type="ORF">AWN90_36880</name>
</gene>
<dbReference type="AlphaFoldDB" id="A0A164LCF1"/>
<keyword evidence="2" id="KW-1185">Reference proteome</keyword>
<accession>A0A164LCF1</accession>
<proteinExistence type="predicted"/>
<dbReference type="Proteomes" id="UP000076512">
    <property type="component" value="Unassembled WGS sequence"/>
</dbReference>
<dbReference type="InterPro" id="IPR026325">
    <property type="entry name" value="DUF932"/>
</dbReference>
<evidence type="ECO:0000313" key="1">
    <source>
        <dbReference type="EMBL" id="KZM72253.1"/>
    </source>
</evidence>
<sequence length="361" mass="40506">MEWLNTNILVGMTEKRGNAWHYKATMQGEEPNHYPGFIPVDDIIRRLFNFEAKSGVSAFAEPSTLTGEWNWIGPDGQPYMIHLTQTGRQTIYHSETKYDFGVFKAGYEPHQYQEWLLAKVAQLITADGLAASTDSLGVTSAGLLRESAQAWVQIERPDTVKTAEGVDFRPNLLAWTSHDGSLATQYSATHTLVVCDNTRFAAEAEARASGLRFKTKHSKNSKLKITEARDALKLIIDSADDFADEIRELCRISVSTRQFNDFLGEWAPMPEKEGAAKTRVVNKREKLTDLYRHDNRVEPWAGTAFGVLQAVNTYNHHFASIGNSKVSRADRNMANAIEGDTAKKDEIARKDLMRVLELQPA</sequence>
<evidence type="ECO:0000313" key="2">
    <source>
        <dbReference type="Proteomes" id="UP000076512"/>
    </source>
</evidence>
<dbReference type="Pfam" id="PF06067">
    <property type="entry name" value="DUF932"/>
    <property type="match status" value="1"/>
</dbReference>
<evidence type="ECO:0008006" key="3">
    <source>
        <dbReference type="Google" id="ProtNLM"/>
    </source>
</evidence>
<organism evidence="1 2">
    <name type="scientific">Nocardia terpenica</name>
    <dbReference type="NCBI Taxonomy" id="455432"/>
    <lineage>
        <taxon>Bacteria</taxon>
        <taxon>Bacillati</taxon>
        <taxon>Actinomycetota</taxon>
        <taxon>Actinomycetes</taxon>
        <taxon>Mycobacteriales</taxon>
        <taxon>Nocardiaceae</taxon>
        <taxon>Nocardia</taxon>
    </lineage>
</organism>
<reference evidence="1 2" key="1">
    <citation type="submission" date="2016-04" db="EMBL/GenBank/DDBJ databases">
        <authorList>
            <person name="Evans L.H."/>
            <person name="Alamgir A."/>
            <person name="Owens N."/>
            <person name="Weber N.D."/>
            <person name="Virtaneva K."/>
            <person name="Barbian K."/>
            <person name="Babar A."/>
            <person name="Rosenke K."/>
        </authorList>
    </citation>
    <scope>NUCLEOTIDE SEQUENCE [LARGE SCALE GENOMIC DNA]</scope>
    <source>
        <strain evidence="1 2">IFM 0406</strain>
    </source>
</reference>
<dbReference type="EMBL" id="LWGR01000009">
    <property type="protein sequence ID" value="KZM72253.1"/>
    <property type="molecule type" value="Genomic_DNA"/>
</dbReference>
<dbReference type="NCBIfam" id="TIGR03299">
    <property type="entry name" value="LGT_TIGR03299"/>
    <property type="match status" value="1"/>
</dbReference>
<protein>
    <recommendedName>
        <fullName evidence="3">DUF932 domain-containing protein</fullName>
    </recommendedName>
</protein>